<dbReference type="InterPro" id="IPR035906">
    <property type="entry name" value="MetI-like_sf"/>
</dbReference>
<evidence type="ECO:0000256" key="4">
    <source>
        <dbReference type="ARBA" id="ARBA00022519"/>
    </source>
</evidence>
<evidence type="ECO:0000256" key="7">
    <source>
        <dbReference type="ARBA" id="ARBA00023136"/>
    </source>
</evidence>
<feature type="transmembrane region" description="Helical" evidence="8">
    <location>
        <begin position="362"/>
        <end position="383"/>
    </location>
</feature>
<evidence type="ECO:0000313" key="10">
    <source>
        <dbReference type="EMBL" id="ABS61800.1"/>
    </source>
</evidence>
<dbReference type="FunFam" id="1.10.3720.10:FF:000088">
    <property type="entry name" value="Iron(III) ABC transporter, permease protein"/>
    <property type="match status" value="1"/>
</dbReference>
<keyword evidence="5 8" id="KW-0812">Transmembrane</keyword>
<feature type="transmembrane region" description="Helical" evidence="8">
    <location>
        <begin position="236"/>
        <end position="256"/>
    </location>
</feature>
<dbReference type="PANTHER" id="PTHR43357:SF3">
    <property type="entry name" value="FE(3+)-TRANSPORT SYSTEM PERMEASE PROTEIN FBPB 2"/>
    <property type="match status" value="1"/>
</dbReference>
<feature type="transmembrane region" description="Helical" evidence="8">
    <location>
        <begin position="183"/>
        <end position="205"/>
    </location>
</feature>
<dbReference type="STRING" id="402881.Plav_0177"/>
<dbReference type="KEGG" id="pla:Plav_0177"/>
<dbReference type="GO" id="GO:0005886">
    <property type="term" value="C:plasma membrane"/>
    <property type="evidence" value="ECO:0007669"/>
    <property type="project" value="UniProtKB-SubCell"/>
</dbReference>
<feature type="transmembrane region" description="Helical" evidence="8">
    <location>
        <begin position="54"/>
        <end position="77"/>
    </location>
</feature>
<evidence type="ECO:0000256" key="2">
    <source>
        <dbReference type="ARBA" id="ARBA00022448"/>
    </source>
</evidence>
<dbReference type="HOGENOM" id="CLU_021838_0_2_5"/>
<feature type="transmembrane region" description="Helical" evidence="8">
    <location>
        <begin position="86"/>
        <end position="106"/>
    </location>
</feature>
<feature type="transmembrane region" description="Helical" evidence="8">
    <location>
        <begin position="142"/>
        <end position="162"/>
    </location>
</feature>
<evidence type="ECO:0000313" key="11">
    <source>
        <dbReference type="Proteomes" id="UP000006377"/>
    </source>
</evidence>
<accession>A7HPG7</accession>
<feature type="transmembrane region" description="Helical" evidence="8">
    <location>
        <begin position="286"/>
        <end position="306"/>
    </location>
</feature>
<dbReference type="OrthoDB" id="9790211at2"/>
<keyword evidence="4" id="KW-0997">Cell inner membrane</keyword>
<proteinExistence type="inferred from homology"/>
<feature type="transmembrane region" description="Helical" evidence="8">
    <location>
        <begin position="457"/>
        <end position="479"/>
    </location>
</feature>
<keyword evidence="2 8" id="KW-0813">Transport</keyword>
<evidence type="ECO:0000256" key="8">
    <source>
        <dbReference type="RuleBase" id="RU363032"/>
    </source>
</evidence>
<evidence type="ECO:0000256" key="5">
    <source>
        <dbReference type="ARBA" id="ARBA00022692"/>
    </source>
</evidence>
<dbReference type="EMBL" id="CP000774">
    <property type="protein sequence ID" value="ABS61800.1"/>
    <property type="molecule type" value="Genomic_DNA"/>
</dbReference>
<evidence type="ECO:0000259" key="9">
    <source>
        <dbReference type="PROSITE" id="PS50928"/>
    </source>
</evidence>
<dbReference type="AlphaFoldDB" id="A7HPG7"/>
<dbReference type="SUPFAM" id="SSF161098">
    <property type="entry name" value="MetI-like"/>
    <property type="match status" value="2"/>
</dbReference>
<evidence type="ECO:0000256" key="6">
    <source>
        <dbReference type="ARBA" id="ARBA00022989"/>
    </source>
</evidence>
<name>A7HPG7_PARL1</name>
<keyword evidence="6 8" id="KW-1133">Transmembrane helix</keyword>
<dbReference type="InterPro" id="IPR000515">
    <property type="entry name" value="MetI-like"/>
</dbReference>
<feature type="domain" description="ABC transmembrane type-1" evidence="9">
    <location>
        <begin position="51"/>
        <end position="255"/>
    </location>
</feature>
<keyword evidence="7 8" id="KW-0472">Membrane</keyword>
<evidence type="ECO:0000256" key="1">
    <source>
        <dbReference type="ARBA" id="ARBA00004429"/>
    </source>
</evidence>
<dbReference type="Proteomes" id="UP000006377">
    <property type="component" value="Chromosome"/>
</dbReference>
<keyword evidence="3" id="KW-1003">Cell membrane</keyword>
<comment type="subcellular location">
    <subcellularLocation>
        <location evidence="1">Cell inner membrane</location>
        <topology evidence="1">Multi-pass membrane protein</topology>
    </subcellularLocation>
    <subcellularLocation>
        <location evidence="8">Cell membrane</location>
        <topology evidence="8">Multi-pass membrane protein</topology>
    </subcellularLocation>
</comment>
<dbReference type="PANTHER" id="PTHR43357">
    <property type="entry name" value="INNER MEMBRANE ABC TRANSPORTER PERMEASE PROTEIN YDCV"/>
    <property type="match status" value="1"/>
</dbReference>
<gene>
    <name evidence="10" type="ordered locus">Plav_0177</name>
</gene>
<feature type="transmembrane region" description="Helical" evidence="8">
    <location>
        <begin position="518"/>
        <end position="538"/>
    </location>
</feature>
<dbReference type="Pfam" id="PF00528">
    <property type="entry name" value="BPD_transp_1"/>
    <property type="match status" value="2"/>
</dbReference>
<dbReference type="eggNOG" id="COG1178">
    <property type="taxonomic scope" value="Bacteria"/>
</dbReference>
<comment type="similarity">
    <text evidence="8">Belongs to the binding-protein-dependent transport system permease family.</text>
</comment>
<keyword evidence="11" id="KW-1185">Reference proteome</keyword>
<dbReference type="PROSITE" id="PS50928">
    <property type="entry name" value="ABC_TM1"/>
    <property type="match status" value="2"/>
</dbReference>
<sequence>MKQRFGSGWTVAALAVALVALAPSLTVLWSLTAPASENWAHLSATVLPTYVWNTLKLMGLVALITAFIGVGTAWLVVSTRFPGQRILNWALVMPLATPGYIVAYVYTDLLSFAGPVQTALRGVTGWGAADYYFPPVRSLPGAAIMLGLVLYPYVYLLARTAFQRQSAALFDAARMLGARPWRAFIRVALPCARPAIAGGLALVLMETISDFGVVDYFAVQTLTTGIFRTWFNLGDALAAAQIAAWLFVFALALVFIEMVSRRGRVANPLSRDMAAQPRTLKGVRGWAALIACSLPVLLGFVVPALVLLRYAILEGDPLFGRRFLDFAWNSLTVAGVAAALTTLLALLLTYGERLHPTRFNRVSIRLATLGYALPGAMIAIGILTLSTDIDRAFGSFANNHLGFSPGLILTGSIAGLVFAYVARFLTAAFNATHSGLEKIHPTLDAAARSLGASPRRVLGAIHVPLLRGALASAALIVFIDVMKELPATLLLRPFNFETLATRTYRLASDERLAEASTAALAIVALGLIPTILLSLSLFRSSARRGLVPVHTEK</sequence>
<evidence type="ECO:0000256" key="3">
    <source>
        <dbReference type="ARBA" id="ARBA00022475"/>
    </source>
</evidence>
<protein>
    <submittedName>
        <fullName evidence="10">Binding-protein-dependent transport systems inner membrane component</fullName>
    </submittedName>
</protein>
<feature type="domain" description="ABC transmembrane type-1" evidence="9">
    <location>
        <begin position="327"/>
        <end position="533"/>
    </location>
</feature>
<dbReference type="GO" id="GO:0055085">
    <property type="term" value="P:transmembrane transport"/>
    <property type="evidence" value="ECO:0007669"/>
    <property type="project" value="InterPro"/>
</dbReference>
<organism evidence="10 11">
    <name type="scientific">Parvibaculum lavamentivorans (strain DS-1 / DSM 13023 / NCIMB 13966)</name>
    <dbReference type="NCBI Taxonomy" id="402881"/>
    <lineage>
        <taxon>Bacteria</taxon>
        <taxon>Pseudomonadati</taxon>
        <taxon>Pseudomonadota</taxon>
        <taxon>Alphaproteobacteria</taxon>
        <taxon>Hyphomicrobiales</taxon>
        <taxon>Parvibaculaceae</taxon>
        <taxon>Parvibaculum</taxon>
    </lineage>
</organism>
<feature type="transmembrane region" description="Helical" evidence="8">
    <location>
        <begin position="403"/>
        <end position="422"/>
    </location>
</feature>
<reference evidence="10 11" key="1">
    <citation type="journal article" date="2011" name="Stand. Genomic Sci.">
        <title>Complete genome sequence of Parvibaculum lavamentivorans type strain (DS-1(T)).</title>
        <authorList>
            <person name="Schleheck D."/>
            <person name="Weiss M."/>
            <person name="Pitluck S."/>
            <person name="Bruce D."/>
            <person name="Land M.L."/>
            <person name="Han S."/>
            <person name="Saunders E."/>
            <person name="Tapia R."/>
            <person name="Detter C."/>
            <person name="Brettin T."/>
            <person name="Han J."/>
            <person name="Woyke T."/>
            <person name="Goodwin L."/>
            <person name="Pennacchio L."/>
            <person name="Nolan M."/>
            <person name="Cook A.M."/>
            <person name="Kjelleberg S."/>
            <person name="Thomas T."/>
        </authorList>
    </citation>
    <scope>NUCLEOTIDE SEQUENCE [LARGE SCALE GENOMIC DNA]</scope>
    <source>
        <strain evidence="11">DS-1 / DSM 13023 / NCIMB 13966</strain>
    </source>
</reference>
<dbReference type="Gene3D" id="1.10.3720.10">
    <property type="entry name" value="MetI-like"/>
    <property type="match status" value="2"/>
</dbReference>
<dbReference type="RefSeq" id="WP_011995091.1">
    <property type="nucleotide sequence ID" value="NC_009719.1"/>
</dbReference>
<dbReference type="CDD" id="cd06261">
    <property type="entry name" value="TM_PBP2"/>
    <property type="match status" value="2"/>
</dbReference>
<feature type="transmembrane region" description="Helical" evidence="8">
    <location>
        <begin position="326"/>
        <end position="350"/>
    </location>
</feature>